<protein>
    <submittedName>
        <fullName evidence="2">Uncharacterized protein</fullName>
    </submittedName>
</protein>
<dbReference type="Proteomes" id="UP000827554">
    <property type="component" value="Segment"/>
</dbReference>
<dbReference type="EMBL" id="MZ322021">
    <property type="protein sequence ID" value="QXN74373.1"/>
    <property type="molecule type" value="Genomic_DNA"/>
</dbReference>
<feature type="compositionally biased region" description="Basic and acidic residues" evidence="1">
    <location>
        <begin position="9"/>
        <end position="20"/>
    </location>
</feature>
<gene>
    <name evidence="2" type="primary">158</name>
    <name evidence="2" type="ORF">SEA_CAFASSO_158</name>
</gene>
<reference evidence="2 3" key="1">
    <citation type="submission" date="2021-05" db="EMBL/GenBank/DDBJ databases">
        <authorList>
            <person name="Bhalla S."/>
            <person name="Clase K."/>
            <person name="Cornely K."/>
            <person name="Forsyth M.H."/>
            <person name="Gosselin S."/>
            <person name="Jensen A."/>
            <person name="Nieto F."/>
            <person name="Tarbox B."/>
            <person name="Butela K.A."/>
            <person name="Garlena R.A."/>
            <person name="Russell D.A."/>
            <person name="Jacobs-Sera D."/>
            <person name="Hatfull G.F."/>
        </authorList>
    </citation>
    <scope>NUCLEOTIDE SEQUENCE [LARGE SCALE GENOMIC DNA]</scope>
</reference>
<name>A0AAE7VCI2_9CAUD</name>
<feature type="region of interest" description="Disordered" evidence="1">
    <location>
        <begin position="1"/>
        <end position="22"/>
    </location>
</feature>
<evidence type="ECO:0000256" key="1">
    <source>
        <dbReference type="SAM" id="MobiDB-lite"/>
    </source>
</evidence>
<sequence>MSLTWSAHPHTEVEVRRGPDAAELTPDGAVYGDYVLTITHEGNDGIAIEGSLADFDALIETIQAKLAATRAEIADRVRAKLAAAREEQP</sequence>
<evidence type="ECO:0000313" key="2">
    <source>
        <dbReference type="EMBL" id="QXN74373.1"/>
    </source>
</evidence>
<organism evidence="2 3">
    <name type="scientific">Gordonia phage Cafasso</name>
    <dbReference type="NCBI Taxonomy" id="2851095"/>
    <lineage>
        <taxon>Viruses</taxon>
        <taxon>Duplodnaviria</taxon>
        <taxon>Heunggongvirae</taxon>
        <taxon>Uroviricota</taxon>
        <taxon>Caudoviricetes</taxon>
        <taxon>Kruegerviridae</taxon>
        <taxon>Cafassovirus</taxon>
        <taxon>Cafassovirus cafasso</taxon>
    </lineage>
</organism>
<evidence type="ECO:0000313" key="3">
    <source>
        <dbReference type="Proteomes" id="UP000827554"/>
    </source>
</evidence>
<keyword evidence="3" id="KW-1185">Reference proteome</keyword>
<proteinExistence type="predicted"/>
<accession>A0AAE7VCI2</accession>